<dbReference type="PROSITE" id="PS50235">
    <property type="entry name" value="USP_3"/>
    <property type="match status" value="1"/>
</dbReference>
<evidence type="ECO:0000256" key="1">
    <source>
        <dbReference type="ARBA" id="ARBA00000707"/>
    </source>
</evidence>
<evidence type="ECO:0000259" key="8">
    <source>
        <dbReference type="PROSITE" id="PS50235"/>
    </source>
</evidence>
<keyword evidence="6" id="KW-0788">Thiol protease</keyword>
<dbReference type="InterPro" id="IPR018200">
    <property type="entry name" value="USP_CS"/>
</dbReference>
<comment type="caution">
    <text evidence="9">The sequence shown here is derived from an EMBL/GenBank/DDBJ whole genome shotgun (WGS) entry which is preliminary data.</text>
</comment>
<dbReference type="PANTHER" id="PTHR43982">
    <property type="entry name" value="UBIQUITIN CARBOXYL-TERMINAL HYDROLASE"/>
    <property type="match status" value="1"/>
</dbReference>
<evidence type="ECO:0000256" key="3">
    <source>
        <dbReference type="ARBA" id="ARBA00022670"/>
    </source>
</evidence>
<sequence length="1194" mass="133439">MANIAGSQGKEAAAMVKDNALALLNENREPHVRVYTSPRLLRDLTAGELLVGCNGIGDNVHELFLVSAQCGDVASDLDTSIISCVCANCRKHFHVTYRNERASEENFAKIHRNGIHVFILYQRKDRNDFRLENQHRHSFPVGETKFVCAVDGCFCSVDVVALNHVLSNSDLDNLQDLNRGRRNLAAARREDPDRFLSTPNQFGDNSLEVFLKYVRDGLESEVGQRRIRKRNKKFMVCFGSDFDPLFRSLRFQEMSDLNPETGELEESWLFPEMDQATSITRFDTLRAKWEDAGAELRASLQRRNMPFEGPPLQQAWEQLARRIRVQYQAVMIPIGQPKDDDKPYDLLGCWADYTAELFAGVAVLLAEKCPSRATEFYEAARSIINKRSFDGTCLEAMTQLAEHESLREAAMQPAQSQGMGPKDAAELLNVELNYPADLIQDFVNNLLADFFQAAELAKDPAKTEKAAKAIEALQTLANYKRTNNDSGAAAGEQEAQKLESLAGVFQSYAGAEQQWYGMPGLETSQPAEQDTSFKNTPPGLHNIGNTCYLNSLLQYLYNVKPIRDVVLRHDQDRLELTPESVAARRIGGTGESFTLEEAIVARQFMESLAQLFVDLQTTKEASAQPSQKLANTALKSASALLVPKQQAEPPPLPARPSPAAPTETETQQDVDMVNVTVEPLVDANDVPSSMSSQTLVNDSEATSMGSYVEVNVPSDADDKAKKAASGDEESPKVSHVEEIKTDALALNETTFEEKFQIISERLEQSDRKGTNQNDVGEIVGNVLEHLMRSIPSDGPVPGRPDLQSDKITRTFFPMFVNYSHRRDGNKDTVSKEVIPDRWLSAFPHGTEGVKRTIYEALDEATQISFVNDTLARSTVYQSLPPILHIYIQRTGSTKNRNPVLIEDVLYMDRYMEAGPDSELEKRRRQAAALKMRFSHIGGLSKDEISPNKTNAATDVPLPPSSDEETKWIDPETLKWDELMTFSPSNTEPDMESLKRKAEASPLTVRKRSSNGQASGVCSQAALELTSALEEQDKRDEEERKSLQAELAQLFNGFENEKYLLHAVICHGGGVTAGHYWVWIRDFKKKVWLKYNDSTVTEDPRDSQAVLDELNSGGDPYYLAYVRDDMRDEMVDVPQRAVIPDEEQDDAQAAPPGHVIEMETIEGVEPASLVTIKEQPELQKPEVMEMDEPPPYQVL</sequence>
<dbReference type="EC" id="3.4.19.12" evidence="2"/>
<dbReference type="EMBL" id="JAQQWK010000001">
    <property type="protein sequence ID" value="KAK8055177.1"/>
    <property type="molecule type" value="Genomic_DNA"/>
</dbReference>
<feature type="region of interest" description="Disordered" evidence="7">
    <location>
        <begin position="1165"/>
        <end position="1194"/>
    </location>
</feature>
<feature type="region of interest" description="Disordered" evidence="7">
    <location>
        <begin position="940"/>
        <end position="965"/>
    </location>
</feature>
<dbReference type="PROSITE" id="PS00973">
    <property type="entry name" value="USP_2"/>
    <property type="match status" value="1"/>
</dbReference>
<evidence type="ECO:0000313" key="10">
    <source>
        <dbReference type="Proteomes" id="UP001444661"/>
    </source>
</evidence>
<name>A0ABR1U8Z6_9PEZI</name>
<dbReference type="Pfam" id="PF00443">
    <property type="entry name" value="UCH"/>
    <property type="match status" value="1"/>
</dbReference>
<evidence type="ECO:0000256" key="6">
    <source>
        <dbReference type="ARBA" id="ARBA00022807"/>
    </source>
</evidence>
<keyword evidence="4" id="KW-0833">Ubl conjugation pathway</keyword>
<protein>
    <recommendedName>
        <fullName evidence="2">ubiquitinyl hydrolase 1</fullName>
        <ecNumber evidence="2">3.4.19.12</ecNumber>
    </recommendedName>
</protein>
<evidence type="ECO:0000256" key="5">
    <source>
        <dbReference type="ARBA" id="ARBA00022801"/>
    </source>
</evidence>
<keyword evidence="10" id="KW-1185">Reference proteome</keyword>
<feature type="compositionally biased region" description="Basic and acidic residues" evidence="7">
    <location>
        <begin position="1173"/>
        <end position="1182"/>
    </location>
</feature>
<proteinExistence type="predicted"/>
<keyword evidence="5" id="KW-0378">Hydrolase</keyword>
<accession>A0ABR1U8Z6</accession>
<evidence type="ECO:0000256" key="4">
    <source>
        <dbReference type="ARBA" id="ARBA00022786"/>
    </source>
</evidence>
<feature type="compositionally biased region" description="Basic and acidic residues" evidence="7">
    <location>
        <begin position="716"/>
        <end position="736"/>
    </location>
</feature>
<dbReference type="InterPro" id="IPR038765">
    <property type="entry name" value="Papain-like_cys_pep_sf"/>
</dbReference>
<organism evidence="9 10">
    <name type="scientific">Apiospora rasikravindrae</name>
    <dbReference type="NCBI Taxonomy" id="990691"/>
    <lineage>
        <taxon>Eukaryota</taxon>
        <taxon>Fungi</taxon>
        <taxon>Dikarya</taxon>
        <taxon>Ascomycota</taxon>
        <taxon>Pezizomycotina</taxon>
        <taxon>Sordariomycetes</taxon>
        <taxon>Xylariomycetidae</taxon>
        <taxon>Amphisphaeriales</taxon>
        <taxon>Apiosporaceae</taxon>
        <taxon>Apiospora</taxon>
    </lineage>
</organism>
<reference evidence="9 10" key="1">
    <citation type="submission" date="2023-01" db="EMBL/GenBank/DDBJ databases">
        <title>Analysis of 21 Apiospora genomes using comparative genomics revels a genus with tremendous synthesis potential of carbohydrate active enzymes and secondary metabolites.</title>
        <authorList>
            <person name="Sorensen T."/>
        </authorList>
    </citation>
    <scope>NUCLEOTIDE SEQUENCE [LARGE SCALE GENOMIC DNA]</scope>
    <source>
        <strain evidence="9 10">CBS 33761</strain>
    </source>
</reference>
<feature type="compositionally biased region" description="Pro residues" evidence="7">
    <location>
        <begin position="648"/>
        <end position="659"/>
    </location>
</feature>
<dbReference type="PROSITE" id="PS00972">
    <property type="entry name" value="USP_1"/>
    <property type="match status" value="1"/>
</dbReference>
<dbReference type="InterPro" id="IPR028889">
    <property type="entry name" value="USP"/>
</dbReference>
<evidence type="ECO:0000256" key="2">
    <source>
        <dbReference type="ARBA" id="ARBA00012759"/>
    </source>
</evidence>
<gene>
    <name evidence="9" type="ORF">PG993_000404</name>
</gene>
<comment type="catalytic activity">
    <reaction evidence="1">
        <text>Thiol-dependent hydrolysis of ester, thioester, amide, peptide and isopeptide bonds formed by the C-terminal Gly of ubiquitin (a 76-residue protein attached to proteins as an intracellular targeting signal).</text>
        <dbReference type="EC" id="3.4.19.12"/>
    </reaction>
</comment>
<evidence type="ECO:0000256" key="7">
    <source>
        <dbReference type="SAM" id="MobiDB-lite"/>
    </source>
</evidence>
<feature type="region of interest" description="Disordered" evidence="7">
    <location>
        <begin position="982"/>
        <end position="1016"/>
    </location>
</feature>
<dbReference type="Gene3D" id="3.90.70.10">
    <property type="entry name" value="Cysteine proteinases"/>
    <property type="match status" value="1"/>
</dbReference>
<dbReference type="SUPFAM" id="SSF54001">
    <property type="entry name" value="Cysteine proteinases"/>
    <property type="match status" value="1"/>
</dbReference>
<dbReference type="Proteomes" id="UP001444661">
    <property type="component" value="Unassembled WGS sequence"/>
</dbReference>
<dbReference type="InterPro" id="IPR044635">
    <property type="entry name" value="UBP14-like"/>
</dbReference>
<evidence type="ECO:0000313" key="9">
    <source>
        <dbReference type="EMBL" id="KAK8055177.1"/>
    </source>
</evidence>
<keyword evidence="3" id="KW-0645">Protease</keyword>
<dbReference type="InterPro" id="IPR001394">
    <property type="entry name" value="Peptidase_C19_UCH"/>
</dbReference>
<feature type="region of interest" description="Disordered" evidence="7">
    <location>
        <begin position="644"/>
        <end position="667"/>
    </location>
</feature>
<dbReference type="PANTHER" id="PTHR43982:SF6">
    <property type="entry name" value="UBIQUITIN CARBOXYL-TERMINAL HYDROLASE 2-RELATED"/>
    <property type="match status" value="1"/>
</dbReference>
<feature type="domain" description="USP" evidence="8">
    <location>
        <begin position="538"/>
        <end position="1123"/>
    </location>
</feature>
<feature type="region of interest" description="Disordered" evidence="7">
    <location>
        <begin position="713"/>
        <end position="736"/>
    </location>
</feature>